<dbReference type="EMBL" id="JAGYWB010000004">
    <property type="protein sequence ID" value="KAI0525157.1"/>
    <property type="molecule type" value="Genomic_DNA"/>
</dbReference>
<name>A0A8T3C617_DENNO</name>
<evidence type="ECO:0000313" key="2">
    <source>
        <dbReference type="Proteomes" id="UP000829196"/>
    </source>
</evidence>
<dbReference type="Proteomes" id="UP000829196">
    <property type="component" value="Unassembled WGS sequence"/>
</dbReference>
<comment type="caution">
    <text evidence="1">The sequence shown here is derived from an EMBL/GenBank/DDBJ whole genome shotgun (WGS) entry which is preliminary data.</text>
</comment>
<protein>
    <submittedName>
        <fullName evidence="1">Uncharacterized protein</fullName>
    </submittedName>
</protein>
<sequence>MLDMETPLRSSRLTNSSIASPNCISPPLSSCSSRLWRPAAQRNIKNQWSKLLMSKDRWVSATSEGRLHATELVNTYLKRRYLPEMNLGVLTEIPGIREKAYDKLAHKQDLCRCKLISSYKDMVAAVNDLGKASCSMRCYLKGSSSDPIIQYCDHQEDPSDSGDGGGIPVFCCLSISIMEDLARELVNMFERELSLKRFLVIGLLSINGVEDGRKDVLDWSNELYLGEFDELRCIGMLKQDSFYTVFPQIKDYQSSNPLNRTTIKSPNHNTLEVHLATWISDLNINMHRVKEIFSVVEEEMRAKLS</sequence>
<proteinExistence type="predicted"/>
<evidence type="ECO:0000313" key="1">
    <source>
        <dbReference type="EMBL" id="KAI0525157.1"/>
    </source>
</evidence>
<dbReference type="PANTHER" id="PTHR15827:SF2">
    <property type="entry name" value="CYCLIN-DEPENDENT KINASE 2-INTERACTING PROTEIN"/>
    <property type="match status" value="1"/>
</dbReference>
<gene>
    <name evidence="1" type="ORF">KFK09_004549</name>
</gene>
<reference evidence="1" key="1">
    <citation type="journal article" date="2022" name="Front. Genet.">
        <title>Chromosome-Scale Assembly of the Dendrobium nobile Genome Provides Insights Into the Molecular Mechanism of the Biosynthesis of the Medicinal Active Ingredient of Dendrobium.</title>
        <authorList>
            <person name="Xu Q."/>
            <person name="Niu S.-C."/>
            <person name="Li K.-L."/>
            <person name="Zheng P.-J."/>
            <person name="Zhang X.-J."/>
            <person name="Jia Y."/>
            <person name="Liu Y."/>
            <person name="Niu Y.-X."/>
            <person name="Yu L.-H."/>
            <person name="Chen D.-F."/>
            <person name="Zhang G.-Q."/>
        </authorList>
    </citation>
    <scope>NUCLEOTIDE SEQUENCE</scope>
    <source>
        <tissue evidence="1">Leaf</tissue>
    </source>
</reference>
<dbReference type="OrthoDB" id="1913984at2759"/>
<dbReference type="PANTHER" id="PTHR15827">
    <property type="entry name" value="CYCLIN-DEPENDENT KINASE 2-INTERACTING PROTEIN"/>
    <property type="match status" value="1"/>
</dbReference>
<accession>A0A8T3C617</accession>
<keyword evidence="2" id="KW-1185">Reference proteome</keyword>
<organism evidence="1 2">
    <name type="scientific">Dendrobium nobile</name>
    <name type="common">Orchid</name>
    <dbReference type="NCBI Taxonomy" id="94219"/>
    <lineage>
        <taxon>Eukaryota</taxon>
        <taxon>Viridiplantae</taxon>
        <taxon>Streptophyta</taxon>
        <taxon>Embryophyta</taxon>
        <taxon>Tracheophyta</taxon>
        <taxon>Spermatophyta</taxon>
        <taxon>Magnoliopsida</taxon>
        <taxon>Liliopsida</taxon>
        <taxon>Asparagales</taxon>
        <taxon>Orchidaceae</taxon>
        <taxon>Epidendroideae</taxon>
        <taxon>Malaxideae</taxon>
        <taxon>Dendrobiinae</taxon>
        <taxon>Dendrobium</taxon>
    </lineage>
</organism>
<dbReference type="AlphaFoldDB" id="A0A8T3C617"/>